<dbReference type="KEGG" id="orz:FNH13_09710"/>
<dbReference type="InterPro" id="IPR053392">
    <property type="entry name" value="Transposase_IS30-like"/>
</dbReference>
<dbReference type="InterPro" id="IPR012337">
    <property type="entry name" value="RNaseH-like_sf"/>
</dbReference>
<keyword evidence="1" id="KW-0233">DNA recombination</keyword>
<dbReference type="GO" id="GO:0032196">
    <property type="term" value="P:transposition"/>
    <property type="evidence" value="ECO:0007669"/>
    <property type="project" value="TreeGrafter"/>
</dbReference>
<sequence>MLTVTDRVEISTGLKAGWSIRAIAAHIDRAPSVVSREIRRNATKTLGYRLVHADVKAERARARPQVGKVASDPVLRARVLADLVKGRSPRAIAGRLAAEADDPGLAVVAGSPPGQGRRVSHPAVYSYVYALPRAELIAHGIRLDSGRVRRKPRKAPGKRPGPIIGMVSIDDRPAEVADRKVPGHWEGDLIIGKAGATAAATLVERTTRFTAILALPLGKTADGVADALIEHTTVLPAMFAKTLTWDQGTELARHAHITVATDMAIYFAHPHSPWERGTNENTNRMIRRYLPKSTPITDHQPYLTAIAEELNEIPRKCLNWRTPREAYDALLTSAVASTP</sequence>
<evidence type="ECO:0000313" key="3">
    <source>
        <dbReference type="EMBL" id="QDO90327.1"/>
    </source>
</evidence>
<dbReference type="OrthoDB" id="9803231at2"/>
<dbReference type="EMBL" id="CP041616">
    <property type="protein sequence ID" value="QDO90327.1"/>
    <property type="molecule type" value="Genomic_DNA"/>
</dbReference>
<dbReference type="GO" id="GO:0005829">
    <property type="term" value="C:cytosol"/>
    <property type="evidence" value="ECO:0007669"/>
    <property type="project" value="TreeGrafter"/>
</dbReference>
<dbReference type="GO" id="GO:0004803">
    <property type="term" value="F:transposase activity"/>
    <property type="evidence" value="ECO:0007669"/>
    <property type="project" value="TreeGrafter"/>
</dbReference>
<feature type="domain" description="Integrase catalytic" evidence="2">
    <location>
        <begin position="178"/>
        <end position="339"/>
    </location>
</feature>
<organism evidence="3 4">
    <name type="scientific">Ornithinimicrobium ciconiae</name>
    <dbReference type="NCBI Taxonomy" id="2594265"/>
    <lineage>
        <taxon>Bacteria</taxon>
        <taxon>Bacillati</taxon>
        <taxon>Actinomycetota</taxon>
        <taxon>Actinomycetes</taxon>
        <taxon>Micrococcales</taxon>
        <taxon>Ornithinimicrobiaceae</taxon>
        <taxon>Ornithinimicrobium</taxon>
    </lineage>
</organism>
<protein>
    <submittedName>
        <fullName evidence="3">IS30 family transposase</fullName>
    </submittedName>
</protein>
<dbReference type="GO" id="GO:0006310">
    <property type="term" value="P:DNA recombination"/>
    <property type="evidence" value="ECO:0007669"/>
    <property type="project" value="UniProtKB-KW"/>
</dbReference>
<dbReference type="PANTHER" id="PTHR10948:SF23">
    <property type="entry name" value="TRANSPOSASE INSI FOR INSERTION SEQUENCE ELEMENT IS30A-RELATED"/>
    <property type="match status" value="1"/>
</dbReference>
<proteinExistence type="predicted"/>
<dbReference type="PANTHER" id="PTHR10948">
    <property type="entry name" value="TRANSPOSASE"/>
    <property type="match status" value="1"/>
</dbReference>
<dbReference type="PROSITE" id="PS50994">
    <property type="entry name" value="INTEGRASE"/>
    <property type="match status" value="1"/>
</dbReference>
<dbReference type="InterPro" id="IPR036397">
    <property type="entry name" value="RNaseH_sf"/>
</dbReference>
<dbReference type="Gene3D" id="3.30.420.10">
    <property type="entry name" value="Ribonuclease H-like superfamily/Ribonuclease H"/>
    <property type="match status" value="1"/>
</dbReference>
<accession>A0A516GFN7</accession>
<evidence type="ECO:0000313" key="4">
    <source>
        <dbReference type="Proteomes" id="UP000315395"/>
    </source>
</evidence>
<dbReference type="GO" id="GO:0003676">
    <property type="term" value="F:nucleic acid binding"/>
    <property type="evidence" value="ECO:0007669"/>
    <property type="project" value="InterPro"/>
</dbReference>
<dbReference type="NCBIfam" id="NF033563">
    <property type="entry name" value="transpos_IS30"/>
    <property type="match status" value="1"/>
</dbReference>
<evidence type="ECO:0000259" key="2">
    <source>
        <dbReference type="PROSITE" id="PS50994"/>
    </source>
</evidence>
<name>A0A516GFN7_9MICO</name>
<dbReference type="SUPFAM" id="SSF53098">
    <property type="entry name" value="Ribonuclease H-like"/>
    <property type="match status" value="1"/>
</dbReference>
<dbReference type="InterPro" id="IPR001584">
    <property type="entry name" value="Integrase_cat-core"/>
</dbReference>
<reference evidence="3 4" key="1">
    <citation type="submission" date="2019-07" db="EMBL/GenBank/DDBJ databases">
        <title>complete genome sequencing of Ornithinimicrobium sp. H23M54.</title>
        <authorList>
            <person name="Bae J.-W."/>
            <person name="Lee S.-Y."/>
        </authorList>
    </citation>
    <scope>NUCLEOTIDE SEQUENCE [LARGE SCALE GENOMIC DNA]</scope>
    <source>
        <strain evidence="3 4">H23M54</strain>
    </source>
</reference>
<dbReference type="GO" id="GO:0015074">
    <property type="term" value="P:DNA integration"/>
    <property type="evidence" value="ECO:0007669"/>
    <property type="project" value="InterPro"/>
</dbReference>
<keyword evidence="4" id="KW-1185">Reference proteome</keyword>
<dbReference type="InterPro" id="IPR025246">
    <property type="entry name" value="IS30-like_HTH"/>
</dbReference>
<gene>
    <name evidence="3" type="ORF">FNH13_09710</name>
</gene>
<dbReference type="Proteomes" id="UP000315395">
    <property type="component" value="Chromosome"/>
</dbReference>
<dbReference type="InterPro" id="IPR051917">
    <property type="entry name" value="Transposase-Integrase"/>
</dbReference>
<dbReference type="Pfam" id="PF13936">
    <property type="entry name" value="HTH_38"/>
    <property type="match status" value="1"/>
</dbReference>
<dbReference type="AlphaFoldDB" id="A0A516GFN7"/>
<evidence type="ECO:0000256" key="1">
    <source>
        <dbReference type="ARBA" id="ARBA00023172"/>
    </source>
</evidence>